<evidence type="ECO:0000313" key="2">
    <source>
        <dbReference type="Proteomes" id="UP000012149"/>
    </source>
</evidence>
<proteinExistence type="predicted"/>
<name>M6W6F8_9LEPT</name>
<dbReference type="AlphaFoldDB" id="M6W6F8"/>
<dbReference type="EMBL" id="AKWE02000123">
    <property type="protein sequence ID" value="EMO57343.1"/>
    <property type="molecule type" value="Genomic_DNA"/>
</dbReference>
<evidence type="ECO:0000313" key="1">
    <source>
        <dbReference type="EMBL" id="EMO57343.1"/>
    </source>
</evidence>
<protein>
    <submittedName>
        <fullName evidence="1">Uncharacterized protein</fullName>
    </submittedName>
</protein>
<sequence length="38" mass="4799">MIPGLIRKRSEIRKIYDGRFNETLRWMNRGWFTPFRKK</sequence>
<gene>
    <name evidence="1" type="ORF">LEP1GSC161_2904</name>
</gene>
<organism evidence="1 2">
    <name type="scientific">Leptospira santarosai str. CBC1416</name>
    <dbReference type="NCBI Taxonomy" id="1193059"/>
    <lineage>
        <taxon>Bacteria</taxon>
        <taxon>Pseudomonadati</taxon>
        <taxon>Spirochaetota</taxon>
        <taxon>Spirochaetia</taxon>
        <taxon>Leptospirales</taxon>
        <taxon>Leptospiraceae</taxon>
        <taxon>Leptospira</taxon>
    </lineage>
</organism>
<dbReference type="Proteomes" id="UP000012149">
    <property type="component" value="Unassembled WGS sequence"/>
</dbReference>
<reference evidence="1 2" key="1">
    <citation type="submission" date="2013-01" db="EMBL/GenBank/DDBJ databases">
        <authorList>
            <person name="Harkins D.M."/>
            <person name="Durkin A.S."/>
            <person name="Brinkac L.M."/>
            <person name="Haft D.H."/>
            <person name="Selengut J.D."/>
            <person name="Sanka R."/>
            <person name="DePew J."/>
            <person name="Purushe J."/>
            <person name="Matthias M.A."/>
            <person name="Vinetz J.M."/>
            <person name="Sutton G.G."/>
            <person name="Nierman W.C."/>
            <person name="Fouts D.E."/>
        </authorList>
    </citation>
    <scope>NUCLEOTIDE SEQUENCE [LARGE SCALE GENOMIC DNA]</scope>
    <source>
        <strain evidence="1 2">CBC1416</strain>
    </source>
</reference>
<comment type="caution">
    <text evidence="1">The sequence shown here is derived from an EMBL/GenBank/DDBJ whole genome shotgun (WGS) entry which is preliminary data.</text>
</comment>
<accession>M6W6F8</accession>